<dbReference type="AlphaFoldDB" id="A0A6B9FHH7"/>
<organism evidence="2 3">
    <name type="scientific">Methylobacterium mesophilicum SR1.6/6</name>
    <dbReference type="NCBI Taxonomy" id="908290"/>
    <lineage>
        <taxon>Bacteria</taxon>
        <taxon>Pseudomonadati</taxon>
        <taxon>Pseudomonadota</taxon>
        <taxon>Alphaproteobacteria</taxon>
        <taxon>Hyphomicrobiales</taxon>
        <taxon>Methylobacteriaceae</taxon>
        <taxon>Methylobacterium</taxon>
    </lineage>
</organism>
<dbReference type="OrthoDB" id="7299818at2"/>
<protein>
    <submittedName>
        <fullName evidence="2">Uncharacterized protein</fullName>
    </submittedName>
</protein>
<reference evidence="2 3" key="2">
    <citation type="journal article" date="2013" name="Genome Announc.">
        <title>Draft Genome Sequence of Methylobacterium mesophilicum Strain SR1.6/6, Isolated from Citrus sinensis.</title>
        <authorList>
            <person name="Marinho Almeida D."/>
            <person name="Dini-Andreote F."/>
            <person name="Camargo Neves A.A."/>
            <person name="Juca Ramos R.T."/>
            <person name="Andreote F.D."/>
            <person name="Carneiro A.R."/>
            <person name="Oliveira de Souza Lima A."/>
            <person name="Caracciolo Gomes de Sa P.H."/>
            <person name="Ribeiro Barbosa M.S."/>
            <person name="Araujo W.L."/>
            <person name="Silva A."/>
        </authorList>
    </citation>
    <scope>NUCLEOTIDE SEQUENCE [LARGE SCALE GENOMIC DNA]</scope>
    <source>
        <strain evidence="2 3">SR1.6/6</strain>
    </source>
</reference>
<dbReference type="EMBL" id="CP043538">
    <property type="protein sequence ID" value="QGY00675.1"/>
    <property type="molecule type" value="Genomic_DNA"/>
</dbReference>
<evidence type="ECO:0000256" key="1">
    <source>
        <dbReference type="SAM" id="SignalP"/>
    </source>
</evidence>
<keyword evidence="1" id="KW-0732">Signal</keyword>
<sequence>MVTRSRFATTPLAAGFLCAPVRAAELDAGGLVLRREPGSALASADLSIARDRITVSYLFRSRVGPHPGPLGSPGPPAGSGPAVLIVMPESRPMGSR</sequence>
<proteinExistence type="predicted"/>
<name>A0A6B9FHH7_9HYPH</name>
<feature type="signal peptide" evidence="1">
    <location>
        <begin position="1"/>
        <end position="23"/>
    </location>
</feature>
<evidence type="ECO:0000313" key="3">
    <source>
        <dbReference type="Proteomes" id="UP000012488"/>
    </source>
</evidence>
<dbReference type="RefSeq" id="WP_010686793.1">
    <property type="nucleotide sequence ID" value="NZ_CP043538.1"/>
</dbReference>
<evidence type="ECO:0000313" key="2">
    <source>
        <dbReference type="EMBL" id="QGY00675.1"/>
    </source>
</evidence>
<feature type="chain" id="PRO_5025564759" evidence="1">
    <location>
        <begin position="24"/>
        <end position="96"/>
    </location>
</feature>
<gene>
    <name evidence="2" type="ORF">MMSR116_01180</name>
</gene>
<accession>A0A6B9FHH7</accession>
<reference evidence="2 3" key="1">
    <citation type="journal article" date="2012" name="Genet. Mol. Biol.">
        <title>Analysis of 16S rRNA and mxaF genes revealing insights into Methylobacterium niche-specific plant association.</title>
        <authorList>
            <person name="Dourado M.N."/>
            <person name="Andreote F.D."/>
            <person name="Dini-Andreote F."/>
            <person name="Conti R."/>
            <person name="Araujo J.M."/>
            <person name="Araujo W.L."/>
        </authorList>
    </citation>
    <scope>NUCLEOTIDE SEQUENCE [LARGE SCALE GENOMIC DNA]</scope>
    <source>
        <strain evidence="2 3">SR1.6/6</strain>
    </source>
</reference>
<dbReference type="Proteomes" id="UP000012488">
    <property type="component" value="Chromosome"/>
</dbReference>
<dbReference type="KEGG" id="mmes:MMSR116_01180"/>